<organism evidence="1 2">
    <name type="scientific">Melastoma candidum</name>
    <dbReference type="NCBI Taxonomy" id="119954"/>
    <lineage>
        <taxon>Eukaryota</taxon>
        <taxon>Viridiplantae</taxon>
        <taxon>Streptophyta</taxon>
        <taxon>Embryophyta</taxon>
        <taxon>Tracheophyta</taxon>
        <taxon>Spermatophyta</taxon>
        <taxon>Magnoliopsida</taxon>
        <taxon>eudicotyledons</taxon>
        <taxon>Gunneridae</taxon>
        <taxon>Pentapetalae</taxon>
        <taxon>rosids</taxon>
        <taxon>malvids</taxon>
        <taxon>Myrtales</taxon>
        <taxon>Melastomataceae</taxon>
        <taxon>Melastomatoideae</taxon>
        <taxon>Melastomateae</taxon>
        <taxon>Melastoma</taxon>
    </lineage>
</organism>
<sequence length="100" mass="11250">MDAEFGIHPPHPKSDPFIPRLFISTQSPTCYTVHSLMPLFAYLQSLLPFQMICYCSRSLFGLVRMECVVVGGSSSSLLPRLDVACRFSSFVLSPFQPEQF</sequence>
<reference evidence="2" key="1">
    <citation type="journal article" date="2023" name="Front. Plant Sci.">
        <title>Chromosomal-level genome assembly of Melastoma candidum provides insights into trichome evolution.</title>
        <authorList>
            <person name="Zhong Y."/>
            <person name="Wu W."/>
            <person name="Sun C."/>
            <person name="Zou P."/>
            <person name="Liu Y."/>
            <person name="Dai S."/>
            <person name="Zhou R."/>
        </authorList>
    </citation>
    <scope>NUCLEOTIDE SEQUENCE [LARGE SCALE GENOMIC DNA]</scope>
</reference>
<evidence type="ECO:0000313" key="1">
    <source>
        <dbReference type="EMBL" id="KAI4339883.1"/>
    </source>
</evidence>
<comment type="caution">
    <text evidence="1">The sequence shown here is derived from an EMBL/GenBank/DDBJ whole genome shotgun (WGS) entry which is preliminary data.</text>
</comment>
<keyword evidence="2" id="KW-1185">Reference proteome</keyword>
<proteinExistence type="predicted"/>
<evidence type="ECO:0000313" key="2">
    <source>
        <dbReference type="Proteomes" id="UP001057402"/>
    </source>
</evidence>
<dbReference type="EMBL" id="CM042886">
    <property type="protein sequence ID" value="KAI4339883.1"/>
    <property type="molecule type" value="Genomic_DNA"/>
</dbReference>
<accession>A0ACB9NT26</accession>
<dbReference type="Proteomes" id="UP001057402">
    <property type="component" value="Chromosome 7"/>
</dbReference>
<protein>
    <submittedName>
        <fullName evidence="1">Uncharacterized protein</fullName>
    </submittedName>
</protein>
<gene>
    <name evidence="1" type="ORF">MLD38_024773</name>
</gene>
<name>A0ACB9NT26_9MYRT</name>